<comment type="subcellular location">
    <subcellularLocation>
        <location evidence="1 8">Cell membrane</location>
        <topology evidence="1 8">Multi-pass membrane protein</topology>
    </subcellularLocation>
</comment>
<evidence type="ECO:0000256" key="5">
    <source>
        <dbReference type="ARBA" id="ARBA00022692"/>
    </source>
</evidence>
<keyword evidence="6 8" id="KW-1133">Transmembrane helix</keyword>
<protein>
    <recommendedName>
        <fullName evidence="8">Probable membrane transporter protein</fullName>
    </recommendedName>
</protein>
<keyword evidence="5 8" id="KW-0812">Transmembrane</keyword>
<evidence type="ECO:0000313" key="9">
    <source>
        <dbReference type="EMBL" id="AOM84210.1"/>
    </source>
</evidence>
<dbReference type="PATRIC" id="fig|632773.3.peg.3020"/>
<feature type="transmembrane region" description="Helical" evidence="8">
    <location>
        <begin position="12"/>
        <end position="42"/>
    </location>
</feature>
<dbReference type="KEGG" id="bbev:BBEV_2885"/>
<feature type="transmembrane region" description="Helical" evidence="8">
    <location>
        <begin position="178"/>
        <end position="198"/>
    </location>
</feature>
<accession>A0A1D7QZ30</accession>
<dbReference type="PANTHER" id="PTHR30269">
    <property type="entry name" value="TRANSMEMBRANE PROTEIN YFCA"/>
    <property type="match status" value="1"/>
</dbReference>
<evidence type="ECO:0000313" key="10">
    <source>
        <dbReference type="Proteomes" id="UP000094463"/>
    </source>
</evidence>
<feature type="transmembrane region" description="Helical" evidence="8">
    <location>
        <begin position="205"/>
        <end position="225"/>
    </location>
</feature>
<keyword evidence="10" id="KW-1185">Reference proteome</keyword>
<gene>
    <name evidence="9" type="ORF">BBEV_2885</name>
</gene>
<evidence type="ECO:0000256" key="8">
    <source>
        <dbReference type="RuleBase" id="RU363041"/>
    </source>
</evidence>
<dbReference type="AlphaFoldDB" id="A0A1D7QZ30"/>
<name>A0A1D7QZ30_9BACI</name>
<sequence length="249" mass="27178">MTFDLSIIQWLLIFFTALLIGLAKTGIPALGILVVTMMAMIFPARDSIGIVLPMLIIGDLVAVTYYRRSVEWKLLWRLVPWVLGGIVLGFLLLFTVTDSRAIEVILGIIISSMVVLQIKKEFSSSNSDQKVPRSRFFLVFMGTLGGFTTMIGNAAGPVMAIFFIAMALPKTQFIGTGAWFYLTVNLIKVPLLFSLGLISGNSLTLNAMMLPAILIGTAIGVRLVPLIPQQRFNQIVLLLSFAGALALLI</sequence>
<evidence type="ECO:0000256" key="1">
    <source>
        <dbReference type="ARBA" id="ARBA00004651"/>
    </source>
</evidence>
<feature type="transmembrane region" description="Helical" evidence="8">
    <location>
        <begin position="101"/>
        <end position="118"/>
    </location>
</feature>
<dbReference type="EMBL" id="CP012502">
    <property type="protein sequence ID" value="AOM84210.1"/>
    <property type="molecule type" value="Genomic_DNA"/>
</dbReference>
<feature type="transmembrane region" description="Helical" evidence="8">
    <location>
        <begin position="48"/>
        <end position="66"/>
    </location>
</feature>
<evidence type="ECO:0000256" key="4">
    <source>
        <dbReference type="ARBA" id="ARBA00022475"/>
    </source>
</evidence>
<evidence type="ECO:0000256" key="3">
    <source>
        <dbReference type="ARBA" id="ARBA00022448"/>
    </source>
</evidence>
<keyword evidence="3" id="KW-0813">Transport</keyword>
<proteinExistence type="inferred from homology"/>
<keyword evidence="7 8" id="KW-0472">Membrane</keyword>
<dbReference type="OrthoDB" id="9801058at2"/>
<organism evidence="9 10">
    <name type="scientific">Salisediminibacterium beveridgei</name>
    <dbReference type="NCBI Taxonomy" id="632773"/>
    <lineage>
        <taxon>Bacteria</taxon>
        <taxon>Bacillati</taxon>
        <taxon>Bacillota</taxon>
        <taxon>Bacilli</taxon>
        <taxon>Bacillales</taxon>
        <taxon>Bacillaceae</taxon>
        <taxon>Salisediminibacterium</taxon>
    </lineage>
</organism>
<evidence type="ECO:0000256" key="2">
    <source>
        <dbReference type="ARBA" id="ARBA00009142"/>
    </source>
</evidence>
<reference evidence="9 10" key="1">
    <citation type="submission" date="2015-08" db="EMBL/GenBank/DDBJ databases">
        <title>The complete genome sequence of Bacillus beveridgei MLTeJB.</title>
        <authorList>
            <person name="Hanson T.E."/>
            <person name="Mesa C."/>
            <person name="Basesman S.M."/>
            <person name="Oremland R.S."/>
        </authorList>
    </citation>
    <scope>NUCLEOTIDE SEQUENCE [LARGE SCALE GENOMIC DNA]</scope>
    <source>
        <strain evidence="9 10">MLTeJB</strain>
    </source>
</reference>
<dbReference type="InterPro" id="IPR052017">
    <property type="entry name" value="TSUP"/>
</dbReference>
<dbReference type="PANTHER" id="PTHR30269:SF23">
    <property type="entry name" value="MEMBRANE TRANSPORTER PROTEIN YDHB-RELATED"/>
    <property type="match status" value="1"/>
</dbReference>
<dbReference type="InterPro" id="IPR002781">
    <property type="entry name" value="TM_pro_TauE-like"/>
</dbReference>
<dbReference type="Pfam" id="PF01925">
    <property type="entry name" value="TauE"/>
    <property type="match status" value="1"/>
</dbReference>
<evidence type="ECO:0000256" key="6">
    <source>
        <dbReference type="ARBA" id="ARBA00022989"/>
    </source>
</evidence>
<dbReference type="STRING" id="632773.BBEV_2885"/>
<comment type="similarity">
    <text evidence="2 8">Belongs to the 4-toluene sulfonate uptake permease (TSUP) (TC 2.A.102) family.</text>
</comment>
<feature type="transmembrane region" description="Helical" evidence="8">
    <location>
        <begin position="138"/>
        <end position="166"/>
    </location>
</feature>
<dbReference type="GO" id="GO:0005886">
    <property type="term" value="C:plasma membrane"/>
    <property type="evidence" value="ECO:0007669"/>
    <property type="project" value="UniProtKB-SubCell"/>
</dbReference>
<keyword evidence="4 8" id="KW-1003">Cell membrane</keyword>
<dbReference type="Proteomes" id="UP000094463">
    <property type="component" value="Chromosome"/>
</dbReference>
<feature type="transmembrane region" description="Helical" evidence="8">
    <location>
        <begin position="78"/>
        <end position="95"/>
    </location>
</feature>
<dbReference type="RefSeq" id="WP_069366111.1">
    <property type="nucleotide sequence ID" value="NZ_CP012502.1"/>
</dbReference>
<evidence type="ECO:0000256" key="7">
    <source>
        <dbReference type="ARBA" id="ARBA00023136"/>
    </source>
</evidence>